<evidence type="ECO:0000256" key="5">
    <source>
        <dbReference type="ARBA" id="ARBA00022806"/>
    </source>
</evidence>
<reference evidence="15 16" key="1">
    <citation type="submission" date="2020-09" db="EMBL/GenBank/DDBJ databases">
        <title>Sinomicrobium weinanense sp. nov., a halophilic bacteria isolated from saline-alkali soil.</title>
        <authorList>
            <person name="Wu P."/>
            <person name="Ren H."/>
            <person name="Mei Y."/>
            <person name="Liang Y."/>
            <person name="Chen Z."/>
        </authorList>
    </citation>
    <scope>NUCLEOTIDE SEQUENCE [LARGE SCALE GENOMIC DNA]</scope>
    <source>
        <strain evidence="15 16">FJxs</strain>
    </source>
</reference>
<organism evidence="15 16">
    <name type="scientific">Sinomicrobium weinanense</name>
    <dbReference type="NCBI Taxonomy" id="2842200"/>
    <lineage>
        <taxon>Bacteria</taxon>
        <taxon>Pseudomonadati</taxon>
        <taxon>Bacteroidota</taxon>
        <taxon>Flavobacteriia</taxon>
        <taxon>Flavobacteriales</taxon>
        <taxon>Flavobacteriaceae</taxon>
        <taxon>Sinomicrobium</taxon>
    </lineage>
</organism>
<evidence type="ECO:0000256" key="10">
    <source>
        <dbReference type="ARBA" id="ARBA00034808"/>
    </source>
</evidence>
<comment type="catalytic activity">
    <reaction evidence="9">
        <text>Couples ATP hydrolysis with the unwinding of duplex DNA by translocating in the 3'-5' direction.</text>
        <dbReference type="EC" id="5.6.2.4"/>
    </reaction>
</comment>
<keyword evidence="5 15" id="KW-0347">Helicase</keyword>
<dbReference type="GO" id="GO:0006281">
    <property type="term" value="P:DNA repair"/>
    <property type="evidence" value="ECO:0007669"/>
    <property type="project" value="TreeGrafter"/>
</dbReference>
<dbReference type="SMART" id="SM00487">
    <property type="entry name" value="DEXDc"/>
    <property type="match status" value="1"/>
</dbReference>
<keyword evidence="6" id="KW-0067">ATP-binding</keyword>
<dbReference type="InterPro" id="IPR004589">
    <property type="entry name" value="DNA_helicase_ATP-dep_RecQ"/>
</dbReference>
<dbReference type="PROSITE" id="PS51192">
    <property type="entry name" value="HELICASE_ATP_BIND_1"/>
    <property type="match status" value="1"/>
</dbReference>
<sequence>MLNKYWGFDTFRHPQKQIINALLGGQNALALLPTSGGKSICFQVPALTRDGICIVISPLVALIRDQVENLKAKGIKATALTGGLKYSEVDSILDNCIYGNYKFLYLSPERLQQDLVLERIRQMPVNLVAIDEAHCISQWGNDFRPAYRNCAVLKEMFPNVPTIALTASATAKVTEDILENLRIGEATVFRHSFARPNIAYMVFEEEDKLYKLKQILRKNPSSSIVYVRNRKATAEIAAHLKANNITADYYHGGITPEEKNEKLRQWLNNSTQAMVATNAFGMGIDKPDVKTIVHMHLPENMESYYQEAGRAGRNGNKAFAVILKNQDDERYLRNQFLDNLPEVQFIKHLYKKLNNYFQVSYGEGENAAFSFNFNQFCSTYKLNPVLAYNGLKLLDRNSVISLSEQFERKTTLQFVVSNHQLFLYLDKNPGVEHITQAILRTYGGIFDNEIKINPKLIAQKTTSEEKKVIAVLEQLAKDEIISYTAQHSDAQITFLVPREDDITINVIAKGIKKQNKQKYKQVASVIRYVNDNKTCKGRQILSYFGEKDTADCDICSVCIQKKQNRISGEVTKIIEEETLKALKQKGMTSRELTESLTFKEKYILDVLKKLLEEDKITINDKNEYELI</sequence>
<evidence type="ECO:0000256" key="7">
    <source>
        <dbReference type="ARBA" id="ARBA00023125"/>
    </source>
</evidence>
<dbReference type="NCBIfam" id="TIGR00614">
    <property type="entry name" value="recQ_fam"/>
    <property type="match status" value="1"/>
</dbReference>
<dbReference type="RefSeq" id="WP_187965416.1">
    <property type="nucleotide sequence ID" value="NZ_JACVDC010000023.1"/>
</dbReference>
<evidence type="ECO:0000256" key="2">
    <source>
        <dbReference type="ARBA" id="ARBA00022723"/>
    </source>
</evidence>
<feature type="domain" description="Helicase C-terminal" evidence="14">
    <location>
        <begin position="211"/>
        <end position="357"/>
    </location>
</feature>
<dbReference type="GO" id="GO:0005737">
    <property type="term" value="C:cytoplasm"/>
    <property type="evidence" value="ECO:0007669"/>
    <property type="project" value="TreeGrafter"/>
</dbReference>
<dbReference type="EC" id="5.6.2.4" evidence="10"/>
<dbReference type="Proteomes" id="UP000653730">
    <property type="component" value="Unassembled WGS sequence"/>
</dbReference>
<evidence type="ECO:0000256" key="11">
    <source>
        <dbReference type="ARBA" id="ARBA00044535"/>
    </source>
</evidence>
<comment type="caution">
    <text evidence="15">The sequence shown here is derived from an EMBL/GenBank/DDBJ whole genome shotgun (WGS) entry which is preliminary data.</text>
</comment>
<dbReference type="GO" id="GO:0009378">
    <property type="term" value="F:four-way junction helicase activity"/>
    <property type="evidence" value="ECO:0007669"/>
    <property type="project" value="TreeGrafter"/>
</dbReference>
<dbReference type="FunFam" id="3.40.50.300:FF:001389">
    <property type="entry name" value="ATP-dependent DNA helicase RecQ"/>
    <property type="match status" value="1"/>
</dbReference>
<dbReference type="AlphaFoldDB" id="A0A926JS35"/>
<dbReference type="PANTHER" id="PTHR13710">
    <property type="entry name" value="DNA HELICASE RECQ FAMILY MEMBER"/>
    <property type="match status" value="1"/>
</dbReference>
<dbReference type="GO" id="GO:0006310">
    <property type="term" value="P:DNA recombination"/>
    <property type="evidence" value="ECO:0007669"/>
    <property type="project" value="InterPro"/>
</dbReference>
<dbReference type="InterPro" id="IPR001650">
    <property type="entry name" value="Helicase_C-like"/>
</dbReference>
<evidence type="ECO:0000256" key="9">
    <source>
        <dbReference type="ARBA" id="ARBA00034617"/>
    </source>
</evidence>
<evidence type="ECO:0000256" key="6">
    <source>
        <dbReference type="ARBA" id="ARBA00022840"/>
    </source>
</evidence>
<dbReference type="Pfam" id="PF16124">
    <property type="entry name" value="RecQ_Zn_bind"/>
    <property type="match status" value="1"/>
</dbReference>
<dbReference type="GO" id="GO:0043590">
    <property type="term" value="C:bacterial nucleoid"/>
    <property type="evidence" value="ECO:0007669"/>
    <property type="project" value="TreeGrafter"/>
</dbReference>
<evidence type="ECO:0000313" key="15">
    <source>
        <dbReference type="EMBL" id="MBC9796248.1"/>
    </source>
</evidence>
<dbReference type="GO" id="GO:0046872">
    <property type="term" value="F:metal ion binding"/>
    <property type="evidence" value="ECO:0007669"/>
    <property type="project" value="UniProtKB-KW"/>
</dbReference>
<dbReference type="GO" id="GO:0043138">
    <property type="term" value="F:3'-5' DNA helicase activity"/>
    <property type="evidence" value="ECO:0007669"/>
    <property type="project" value="UniProtKB-EC"/>
</dbReference>
<keyword evidence="7" id="KW-0238">DNA-binding</keyword>
<evidence type="ECO:0000256" key="3">
    <source>
        <dbReference type="ARBA" id="ARBA00022741"/>
    </source>
</evidence>
<dbReference type="EMBL" id="JACVDC010000023">
    <property type="protein sequence ID" value="MBC9796248.1"/>
    <property type="molecule type" value="Genomic_DNA"/>
</dbReference>
<dbReference type="SUPFAM" id="SSF52540">
    <property type="entry name" value="P-loop containing nucleoside triphosphate hydrolases"/>
    <property type="match status" value="1"/>
</dbReference>
<keyword evidence="4" id="KW-0378">Hydrolase</keyword>
<keyword evidence="8" id="KW-0413">Isomerase</keyword>
<dbReference type="InterPro" id="IPR027417">
    <property type="entry name" value="P-loop_NTPase"/>
</dbReference>
<evidence type="ECO:0000313" key="16">
    <source>
        <dbReference type="Proteomes" id="UP000653730"/>
    </source>
</evidence>
<dbReference type="PROSITE" id="PS51194">
    <property type="entry name" value="HELICASE_CTER"/>
    <property type="match status" value="1"/>
</dbReference>
<evidence type="ECO:0000256" key="1">
    <source>
        <dbReference type="ARBA" id="ARBA00005446"/>
    </source>
</evidence>
<evidence type="ECO:0000256" key="4">
    <source>
        <dbReference type="ARBA" id="ARBA00022801"/>
    </source>
</evidence>
<dbReference type="GO" id="GO:0003677">
    <property type="term" value="F:DNA binding"/>
    <property type="evidence" value="ECO:0007669"/>
    <property type="project" value="UniProtKB-KW"/>
</dbReference>
<evidence type="ECO:0000259" key="14">
    <source>
        <dbReference type="PROSITE" id="PS51194"/>
    </source>
</evidence>
<dbReference type="InterPro" id="IPR036388">
    <property type="entry name" value="WH-like_DNA-bd_sf"/>
</dbReference>
<dbReference type="GO" id="GO:0016787">
    <property type="term" value="F:hydrolase activity"/>
    <property type="evidence" value="ECO:0007669"/>
    <property type="project" value="UniProtKB-KW"/>
</dbReference>
<dbReference type="Pfam" id="PF00270">
    <property type="entry name" value="DEAD"/>
    <property type="match status" value="1"/>
</dbReference>
<name>A0A926JS35_9FLAO</name>
<dbReference type="InterPro" id="IPR011545">
    <property type="entry name" value="DEAD/DEAH_box_helicase_dom"/>
</dbReference>
<dbReference type="Gene3D" id="3.40.50.300">
    <property type="entry name" value="P-loop containing nucleotide triphosphate hydrolases"/>
    <property type="match status" value="2"/>
</dbReference>
<dbReference type="GO" id="GO:0030894">
    <property type="term" value="C:replisome"/>
    <property type="evidence" value="ECO:0007669"/>
    <property type="project" value="TreeGrafter"/>
</dbReference>
<keyword evidence="2" id="KW-0479">Metal-binding</keyword>
<dbReference type="SMART" id="SM00490">
    <property type="entry name" value="HELICc"/>
    <property type="match status" value="1"/>
</dbReference>
<keyword evidence="3" id="KW-0547">Nucleotide-binding</keyword>
<comment type="similarity">
    <text evidence="1">Belongs to the helicase family. RecQ subfamily.</text>
</comment>
<dbReference type="InterPro" id="IPR014001">
    <property type="entry name" value="Helicase_ATP-bd"/>
</dbReference>
<dbReference type="Pfam" id="PF00271">
    <property type="entry name" value="Helicase_C"/>
    <property type="match status" value="1"/>
</dbReference>
<evidence type="ECO:0000256" key="8">
    <source>
        <dbReference type="ARBA" id="ARBA00023235"/>
    </source>
</evidence>
<protein>
    <recommendedName>
        <fullName evidence="11">ATP-dependent DNA helicase RecQ</fullName>
        <ecNumber evidence="10">5.6.2.4</ecNumber>
    </recommendedName>
    <alternativeName>
        <fullName evidence="12">DNA 3'-5' helicase RecQ</fullName>
    </alternativeName>
</protein>
<dbReference type="GO" id="GO:0005524">
    <property type="term" value="F:ATP binding"/>
    <property type="evidence" value="ECO:0007669"/>
    <property type="project" value="UniProtKB-KW"/>
</dbReference>
<keyword evidence="16" id="KW-1185">Reference proteome</keyword>
<dbReference type="PANTHER" id="PTHR13710:SF105">
    <property type="entry name" value="ATP-DEPENDENT DNA HELICASE Q1"/>
    <property type="match status" value="1"/>
</dbReference>
<evidence type="ECO:0000259" key="13">
    <source>
        <dbReference type="PROSITE" id="PS51192"/>
    </source>
</evidence>
<proteinExistence type="inferred from homology"/>
<dbReference type="CDD" id="cd17920">
    <property type="entry name" value="DEXHc_RecQ"/>
    <property type="match status" value="1"/>
</dbReference>
<dbReference type="InterPro" id="IPR032284">
    <property type="entry name" value="RecQ_Zn-bd"/>
</dbReference>
<gene>
    <name evidence="15" type="ORF">IBL28_09730</name>
</gene>
<accession>A0A926JS35</accession>
<dbReference type="Gene3D" id="1.10.10.10">
    <property type="entry name" value="Winged helix-like DNA-binding domain superfamily/Winged helix DNA-binding domain"/>
    <property type="match status" value="1"/>
</dbReference>
<feature type="domain" description="Helicase ATP-binding" evidence="13">
    <location>
        <begin position="19"/>
        <end position="187"/>
    </location>
</feature>
<evidence type="ECO:0000256" key="12">
    <source>
        <dbReference type="ARBA" id="ARBA00044550"/>
    </source>
</evidence>